<dbReference type="EMBL" id="JAUHHC010000002">
    <property type="protein sequence ID" value="MDN3920662.1"/>
    <property type="molecule type" value="Genomic_DNA"/>
</dbReference>
<dbReference type="Proteomes" id="UP001228044">
    <property type="component" value="Unassembled WGS sequence"/>
</dbReference>
<sequence>MRTDGAQRADAAALWAELRHSLDRRFDESGAGSARRRALAQRRLLRALELRWKLEELVLLPALQDSATASREDVRAAEKEIGLLRELSDLIGDPQLPSSAQGVVLAVLEGIATLRSDQLERRLRQALQNERINGAALAGDIEGMLERWCGELLASGDIEDEEADPVGQPPR</sequence>
<proteinExistence type="predicted"/>
<organism evidence="1 2">
    <name type="scientific">Roseateles violae</name>
    <dbReference type="NCBI Taxonomy" id="3058042"/>
    <lineage>
        <taxon>Bacteria</taxon>
        <taxon>Pseudomonadati</taxon>
        <taxon>Pseudomonadota</taxon>
        <taxon>Betaproteobacteria</taxon>
        <taxon>Burkholderiales</taxon>
        <taxon>Sphaerotilaceae</taxon>
        <taxon>Roseateles</taxon>
    </lineage>
</organism>
<evidence type="ECO:0000313" key="2">
    <source>
        <dbReference type="Proteomes" id="UP001228044"/>
    </source>
</evidence>
<comment type="caution">
    <text evidence="1">The sequence shown here is derived from an EMBL/GenBank/DDBJ whole genome shotgun (WGS) entry which is preliminary data.</text>
</comment>
<gene>
    <name evidence="1" type="ORF">QWJ38_10260</name>
</gene>
<reference evidence="1 2" key="1">
    <citation type="submission" date="2023-06" db="EMBL/GenBank/DDBJ databases">
        <title>Pelomonas sp. PFR6 16S ribosomal RNA gene Genome sequencing and assembly.</title>
        <authorList>
            <person name="Woo H."/>
        </authorList>
    </citation>
    <scope>NUCLEOTIDE SEQUENCE [LARGE SCALE GENOMIC DNA]</scope>
    <source>
        <strain evidence="1 2">PFR6</strain>
    </source>
</reference>
<dbReference type="RefSeq" id="WP_290358948.1">
    <property type="nucleotide sequence ID" value="NZ_JAUHHC010000002.1"/>
</dbReference>
<keyword evidence="2" id="KW-1185">Reference proteome</keyword>
<protein>
    <submittedName>
        <fullName evidence="1">Uncharacterized protein</fullName>
    </submittedName>
</protein>
<accession>A0ABT8DR56</accession>
<evidence type="ECO:0000313" key="1">
    <source>
        <dbReference type="EMBL" id="MDN3920662.1"/>
    </source>
</evidence>
<name>A0ABT8DR56_9BURK</name>